<accession>A0ABP9FYV4</accession>
<dbReference type="Gene3D" id="1.25.40.10">
    <property type="entry name" value="Tetratricopeptide repeat domain"/>
    <property type="match status" value="1"/>
</dbReference>
<reference evidence="2" key="1">
    <citation type="journal article" date="2019" name="Int. J. Syst. Evol. Microbiol.">
        <title>The Global Catalogue of Microorganisms (GCM) 10K type strain sequencing project: providing services to taxonomists for standard genome sequencing and annotation.</title>
        <authorList>
            <consortium name="The Broad Institute Genomics Platform"/>
            <consortium name="The Broad Institute Genome Sequencing Center for Infectious Disease"/>
            <person name="Wu L."/>
            <person name="Ma J."/>
        </authorList>
    </citation>
    <scope>NUCLEOTIDE SEQUENCE [LARGE SCALE GENOMIC DNA]</scope>
    <source>
        <strain evidence="2">JCM 18283</strain>
    </source>
</reference>
<dbReference type="SUPFAM" id="SSF48452">
    <property type="entry name" value="TPR-like"/>
    <property type="match status" value="1"/>
</dbReference>
<protein>
    <recommendedName>
        <fullName evidence="3">Tetratricopeptide repeat protein</fullName>
    </recommendedName>
</protein>
<name>A0ABP9FYV4_9SPHI</name>
<dbReference type="InterPro" id="IPR011990">
    <property type="entry name" value="TPR-like_helical_dom_sf"/>
</dbReference>
<evidence type="ECO:0000313" key="2">
    <source>
        <dbReference type="Proteomes" id="UP001501436"/>
    </source>
</evidence>
<keyword evidence="2" id="KW-1185">Reference proteome</keyword>
<evidence type="ECO:0008006" key="3">
    <source>
        <dbReference type="Google" id="ProtNLM"/>
    </source>
</evidence>
<dbReference type="RefSeq" id="WP_345331351.1">
    <property type="nucleotide sequence ID" value="NZ_BAABJI010000002.1"/>
</dbReference>
<organism evidence="1 2">
    <name type="scientific">Mucilaginibacter defluvii</name>
    <dbReference type="NCBI Taxonomy" id="1196019"/>
    <lineage>
        <taxon>Bacteria</taxon>
        <taxon>Pseudomonadati</taxon>
        <taxon>Bacteroidota</taxon>
        <taxon>Sphingobacteriia</taxon>
        <taxon>Sphingobacteriales</taxon>
        <taxon>Sphingobacteriaceae</taxon>
        <taxon>Mucilaginibacter</taxon>
    </lineage>
</organism>
<gene>
    <name evidence="1" type="ORF">GCM10023313_23070</name>
</gene>
<comment type="caution">
    <text evidence="1">The sequence shown here is derived from an EMBL/GenBank/DDBJ whole genome shotgun (WGS) entry which is preliminary data.</text>
</comment>
<sequence>MLLGANNNLSTTRGSSEEELICRLINAGCFADAYLLLQAEQPDLPATQFNLALCYYSVECYKEALACAEKARVLLPVFQSKPNRDNDVWYKTMRDNQNQLSNYKQALSSRYIELLPVLVADAIVRLKTDCWLQLKDYARVIETATPIAYKNYLNITEALNVARKNS</sequence>
<dbReference type="Proteomes" id="UP001501436">
    <property type="component" value="Unassembled WGS sequence"/>
</dbReference>
<dbReference type="EMBL" id="BAABJI010000002">
    <property type="protein sequence ID" value="GAA4918812.1"/>
    <property type="molecule type" value="Genomic_DNA"/>
</dbReference>
<proteinExistence type="predicted"/>
<evidence type="ECO:0000313" key="1">
    <source>
        <dbReference type="EMBL" id="GAA4918812.1"/>
    </source>
</evidence>